<dbReference type="Proteomes" id="UP001305779">
    <property type="component" value="Unassembled WGS sequence"/>
</dbReference>
<evidence type="ECO:0000256" key="1">
    <source>
        <dbReference type="SAM" id="MobiDB-lite"/>
    </source>
</evidence>
<evidence type="ECO:0008006" key="5">
    <source>
        <dbReference type="Google" id="ProtNLM"/>
    </source>
</evidence>
<name>A0ABR0EJY3_ZASCE</name>
<feature type="region of interest" description="Disordered" evidence="1">
    <location>
        <begin position="124"/>
        <end position="146"/>
    </location>
</feature>
<organism evidence="3 4">
    <name type="scientific">Zasmidium cellare</name>
    <name type="common">Wine cellar mold</name>
    <name type="synonym">Racodium cellare</name>
    <dbReference type="NCBI Taxonomy" id="395010"/>
    <lineage>
        <taxon>Eukaryota</taxon>
        <taxon>Fungi</taxon>
        <taxon>Dikarya</taxon>
        <taxon>Ascomycota</taxon>
        <taxon>Pezizomycotina</taxon>
        <taxon>Dothideomycetes</taxon>
        <taxon>Dothideomycetidae</taxon>
        <taxon>Mycosphaerellales</taxon>
        <taxon>Mycosphaerellaceae</taxon>
        <taxon>Zasmidium</taxon>
    </lineage>
</organism>
<comment type="caution">
    <text evidence="3">The sequence shown here is derived from an EMBL/GenBank/DDBJ whole genome shotgun (WGS) entry which is preliminary data.</text>
</comment>
<dbReference type="EMBL" id="JAXOVC010000005">
    <property type="protein sequence ID" value="KAK4501856.1"/>
    <property type="molecule type" value="Genomic_DNA"/>
</dbReference>
<dbReference type="PANTHER" id="PTHR39153:SF1">
    <property type="entry name" value="AGR244WP"/>
    <property type="match status" value="1"/>
</dbReference>
<feature type="compositionally biased region" description="Polar residues" evidence="1">
    <location>
        <begin position="130"/>
        <end position="146"/>
    </location>
</feature>
<protein>
    <recommendedName>
        <fullName evidence="5">Transmembrane protein</fullName>
    </recommendedName>
</protein>
<evidence type="ECO:0000313" key="4">
    <source>
        <dbReference type="Proteomes" id="UP001305779"/>
    </source>
</evidence>
<sequence length="146" mass="16284">MRKHGSLTKDEEINEASWVAARGAAVGACKWGLFSAVAAGVAFTFSPLYRGLTIQMKVYAIPSPDQHTSSSNDSDVIVRFLQMSGMTFGSIVEADRRLIAHEKFMRNRKKIARDAEVWRMYEEDYERQTGETPPSQDSTGTSSKET</sequence>
<feature type="transmembrane region" description="Helical" evidence="2">
    <location>
        <begin position="31"/>
        <end position="49"/>
    </location>
</feature>
<dbReference type="InterPro" id="IPR038882">
    <property type="entry name" value="Rcf3"/>
</dbReference>
<keyword evidence="4" id="KW-1185">Reference proteome</keyword>
<accession>A0ABR0EJY3</accession>
<evidence type="ECO:0000313" key="3">
    <source>
        <dbReference type="EMBL" id="KAK4501856.1"/>
    </source>
</evidence>
<reference evidence="3 4" key="1">
    <citation type="journal article" date="2023" name="G3 (Bethesda)">
        <title>A chromosome-level genome assembly of Zasmidium syzygii isolated from banana leaves.</title>
        <authorList>
            <person name="van Westerhoven A.C."/>
            <person name="Mehrabi R."/>
            <person name="Talebi R."/>
            <person name="Steentjes M.B.F."/>
            <person name="Corcolon B."/>
            <person name="Chong P.A."/>
            <person name="Kema G.H.J."/>
            <person name="Seidl M.F."/>
        </authorList>
    </citation>
    <scope>NUCLEOTIDE SEQUENCE [LARGE SCALE GENOMIC DNA]</scope>
    <source>
        <strain evidence="3 4">P124</strain>
    </source>
</reference>
<evidence type="ECO:0000256" key="2">
    <source>
        <dbReference type="SAM" id="Phobius"/>
    </source>
</evidence>
<gene>
    <name evidence="3" type="ORF">PRZ48_007665</name>
</gene>
<dbReference type="PANTHER" id="PTHR39153">
    <property type="entry name" value="AGR244WP"/>
    <property type="match status" value="1"/>
</dbReference>
<keyword evidence="2" id="KW-0812">Transmembrane</keyword>
<keyword evidence="2" id="KW-1133">Transmembrane helix</keyword>
<keyword evidence="2" id="KW-0472">Membrane</keyword>
<proteinExistence type="predicted"/>